<gene>
    <name evidence="2" type="ORF">ERS852411_04073</name>
</gene>
<name>A0A174UEY3_FLAPL</name>
<feature type="region of interest" description="Disordered" evidence="1">
    <location>
        <begin position="1"/>
        <end position="69"/>
    </location>
</feature>
<dbReference type="EMBL" id="CYZT01000748">
    <property type="protein sequence ID" value="CUQ18275.1"/>
    <property type="molecule type" value="Genomic_DNA"/>
</dbReference>
<proteinExistence type="predicted"/>
<feature type="compositionally biased region" description="Low complexity" evidence="1">
    <location>
        <begin position="50"/>
        <end position="61"/>
    </location>
</feature>
<protein>
    <submittedName>
        <fullName evidence="2">Uncharacterized protein</fullName>
    </submittedName>
</protein>
<reference evidence="2 3" key="1">
    <citation type="submission" date="2015-09" db="EMBL/GenBank/DDBJ databases">
        <authorList>
            <consortium name="Pathogen Informatics"/>
        </authorList>
    </citation>
    <scope>NUCLEOTIDE SEQUENCE [LARGE SCALE GENOMIC DNA]</scope>
    <source>
        <strain evidence="2 3">2789STDY5608854</strain>
    </source>
</reference>
<sequence length="86" mass="9261">MHTSIPGRASRLAKKALIASSPSRTASIRTATAPLSATVPHSPQETQADSRLSTRSTQHQTRSSRERVLRTVLRRALASADSALRS</sequence>
<evidence type="ECO:0000256" key="1">
    <source>
        <dbReference type="SAM" id="MobiDB-lite"/>
    </source>
</evidence>
<feature type="compositionally biased region" description="Polar residues" evidence="1">
    <location>
        <begin position="20"/>
        <end position="49"/>
    </location>
</feature>
<accession>A0A174UEY3</accession>
<organism evidence="2 3">
    <name type="scientific">Flavonifractor plautii</name>
    <name type="common">Fusobacterium plautii</name>
    <dbReference type="NCBI Taxonomy" id="292800"/>
    <lineage>
        <taxon>Bacteria</taxon>
        <taxon>Bacillati</taxon>
        <taxon>Bacillota</taxon>
        <taxon>Clostridia</taxon>
        <taxon>Eubacteriales</taxon>
        <taxon>Oscillospiraceae</taxon>
        <taxon>Flavonifractor</taxon>
    </lineage>
</organism>
<dbReference type="AlphaFoldDB" id="A0A174UEY3"/>
<evidence type="ECO:0000313" key="2">
    <source>
        <dbReference type="EMBL" id="CUQ18275.1"/>
    </source>
</evidence>
<dbReference type="Proteomes" id="UP000095746">
    <property type="component" value="Unassembled WGS sequence"/>
</dbReference>
<evidence type="ECO:0000313" key="3">
    <source>
        <dbReference type="Proteomes" id="UP000095746"/>
    </source>
</evidence>